<dbReference type="AlphaFoldDB" id="A0A0H5Q393"/>
<sequence length="204" mass="21743">MPVTQVRISMSRTLGDIVQWSYGIDGPTPDNIALTGILSAMQVNATATSLNTSLSILRLELAEAFDADGGPAVAVASVATEPFCNGPVGVQEVAVVCSEHVDTPRGLSPRGRTYYGPISGTLLDDPRPSTGLQTIIRNFHEAMLDYLVGEGWTPVVISRSLDGSPRPTAIGMPITAISTDDAWDSQRRRGLEPENRIVQPFPAV</sequence>
<name>A0A0H5Q393_9ZZZZ</name>
<protein>
    <submittedName>
        <fullName evidence="1">Uncharacterized protein</fullName>
    </submittedName>
</protein>
<dbReference type="EMBL" id="LN853707">
    <property type="protein sequence ID" value="CRY96531.1"/>
    <property type="molecule type" value="Genomic_DNA"/>
</dbReference>
<reference evidence="1" key="1">
    <citation type="submission" date="2015-06" db="EMBL/GenBank/DDBJ databases">
        <authorList>
            <person name="Joergensen T."/>
        </authorList>
    </citation>
    <scope>NUCLEOTIDE SEQUENCE</scope>
    <source>
        <strain evidence="1">RGFK1127</strain>
    </source>
</reference>
<evidence type="ECO:0000313" key="1">
    <source>
        <dbReference type="EMBL" id="CRY96531.1"/>
    </source>
</evidence>
<reference evidence="1" key="2">
    <citation type="submission" date="2015-07" db="EMBL/GenBank/DDBJ databases">
        <title>Plasmids, circular viruses and viroids from rat gut.</title>
        <authorList>
            <person name="Jorgensen T.J."/>
            <person name="Hansen M.A."/>
            <person name="Xu Z."/>
            <person name="Tabak M.A."/>
            <person name="Sorensen S.J."/>
            <person name="Hansen L.H."/>
        </authorList>
    </citation>
    <scope>NUCLEOTIDE SEQUENCE</scope>
    <source>
        <strain evidence="1">RGFK1127</strain>
    </source>
</reference>
<proteinExistence type="predicted"/>
<accession>A0A0H5Q393</accession>
<organism evidence="1">
    <name type="scientific">uncultured prokaryote</name>
    <dbReference type="NCBI Taxonomy" id="198431"/>
    <lineage>
        <taxon>unclassified sequences</taxon>
        <taxon>environmental samples</taxon>
    </lineage>
</organism>